<evidence type="ECO:0000313" key="3">
    <source>
        <dbReference type="Proteomes" id="UP000181942"/>
    </source>
</evidence>
<dbReference type="EMBL" id="FONR01000013">
    <property type="protein sequence ID" value="SFF91780.1"/>
    <property type="molecule type" value="Genomic_DNA"/>
</dbReference>
<evidence type="ECO:0008006" key="4">
    <source>
        <dbReference type="Google" id="ProtNLM"/>
    </source>
</evidence>
<feature type="compositionally biased region" description="Low complexity" evidence="1">
    <location>
        <begin position="17"/>
        <end position="30"/>
    </location>
</feature>
<accession>A0A1I2MLI9</accession>
<organism evidence="2 3">
    <name type="scientific">Streptomyces mirabilis</name>
    <dbReference type="NCBI Taxonomy" id="68239"/>
    <lineage>
        <taxon>Bacteria</taxon>
        <taxon>Bacillati</taxon>
        <taxon>Actinomycetota</taxon>
        <taxon>Actinomycetes</taxon>
        <taxon>Kitasatosporales</taxon>
        <taxon>Streptomycetaceae</taxon>
        <taxon>Streptomyces</taxon>
    </lineage>
</organism>
<feature type="compositionally biased region" description="Basic and acidic residues" evidence="1">
    <location>
        <begin position="85"/>
        <end position="97"/>
    </location>
</feature>
<proteinExistence type="predicted"/>
<feature type="compositionally biased region" description="Low complexity" evidence="1">
    <location>
        <begin position="49"/>
        <end position="69"/>
    </location>
</feature>
<gene>
    <name evidence="2" type="ORF">SAMN02787118_113216</name>
</gene>
<reference evidence="2 3" key="1">
    <citation type="submission" date="2016-10" db="EMBL/GenBank/DDBJ databases">
        <authorList>
            <person name="de Groot N.N."/>
        </authorList>
    </citation>
    <scope>NUCLEOTIDE SEQUENCE [LARGE SCALE GENOMIC DNA]</scope>
    <source>
        <strain evidence="2 3">OK461</strain>
    </source>
</reference>
<evidence type="ECO:0000256" key="1">
    <source>
        <dbReference type="SAM" id="MobiDB-lite"/>
    </source>
</evidence>
<name>A0A1I2MLI9_9ACTN</name>
<dbReference type="Proteomes" id="UP000181942">
    <property type="component" value="Unassembled WGS sequence"/>
</dbReference>
<dbReference type="AlphaFoldDB" id="A0A1I2MLI9"/>
<feature type="region of interest" description="Disordered" evidence="1">
    <location>
        <begin position="1"/>
        <end position="97"/>
    </location>
</feature>
<sequence>MGVFARLLGRSKATEEASTAAVQADTQTADPEAEVTEEAKGSSEKSEGSESPGGSESEGGAAAAEPAEATAKDDVEIPQQQTAEKAADNEAGENART</sequence>
<evidence type="ECO:0000313" key="2">
    <source>
        <dbReference type="EMBL" id="SFF91780.1"/>
    </source>
</evidence>
<protein>
    <recommendedName>
        <fullName evidence="4">Gliding motility protein</fullName>
    </recommendedName>
</protein>
<feature type="compositionally biased region" description="Basic and acidic residues" evidence="1">
    <location>
        <begin position="37"/>
        <end position="48"/>
    </location>
</feature>